<evidence type="ECO:0000256" key="2">
    <source>
        <dbReference type="ARBA" id="ARBA00007441"/>
    </source>
</evidence>
<dbReference type="Proteomes" id="UP000194003">
    <property type="component" value="Unassembled WGS sequence"/>
</dbReference>
<keyword evidence="5" id="KW-0663">Pyridoxal phosphate</keyword>
<evidence type="ECO:0000256" key="1">
    <source>
        <dbReference type="ARBA" id="ARBA00001933"/>
    </source>
</evidence>
<dbReference type="InterPro" id="IPR004838">
    <property type="entry name" value="NHTrfase_class1_PyrdxlP-BS"/>
</dbReference>
<dbReference type="GO" id="GO:0030170">
    <property type="term" value="F:pyridoxal phosphate binding"/>
    <property type="evidence" value="ECO:0007669"/>
    <property type="project" value="InterPro"/>
</dbReference>
<dbReference type="Gene3D" id="3.90.1150.10">
    <property type="entry name" value="Aspartate Aminotransferase, domain 1"/>
    <property type="match status" value="1"/>
</dbReference>
<organism evidence="8 9">
    <name type="scientific">Magnetofaba australis IT-1</name>
    <dbReference type="NCBI Taxonomy" id="1434232"/>
    <lineage>
        <taxon>Bacteria</taxon>
        <taxon>Pseudomonadati</taxon>
        <taxon>Pseudomonadota</taxon>
        <taxon>Magnetococcia</taxon>
        <taxon>Magnetococcales</taxon>
        <taxon>Magnetococcaceae</taxon>
        <taxon>Magnetofaba</taxon>
    </lineage>
</organism>
<dbReference type="EC" id="2.6.1.-" evidence="6"/>
<dbReference type="Gene3D" id="3.40.640.10">
    <property type="entry name" value="Type I PLP-dependent aspartate aminotransferase-like (Major domain)"/>
    <property type="match status" value="1"/>
</dbReference>
<dbReference type="Pfam" id="PF00155">
    <property type="entry name" value="Aminotran_1_2"/>
    <property type="match status" value="1"/>
</dbReference>
<evidence type="ECO:0000259" key="7">
    <source>
        <dbReference type="Pfam" id="PF00155"/>
    </source>
</evidence>
<dbReference type="STRING" id="1434232.MAIT1_01923"/>
<dbReference type="InterPro" id="IPR015424">
    <property type="entry name" value="PyrdxlP-dep_Trfase"/>
</dbReference>
<evidence type="ECO:0000256" key="4">
    <source>
        <dbReference type="ARBA" id="ARBA00022679"/>
    </source>
</evidence>
<dbReference type="EMBL" id="LVJN01000020">
    <property type="protein sequence ID" value="OSM01872.1"/>
    <property type="molecule type" value="Genomic_DNA"/>
</dbReference>
<evidence type="ECO:0000256" key="6">
    <source>
        <dbReference type="RuleBase" id="RU000481"/>
    </source>
</evidence>
<dbReference type="InterPro" id="IPR050596">
    <property type="entry name" value="AspAT/PAT-like"/>
</dbReference>
<protein>
    <recommendedName>
        <fullName evidence="6">Aminotransferase</fullName>
        <ecNumber evidence="6">2.6.1.-</ecNumber>
    </recommendedName>
</protein>
<comment type="similarity">
    <text evidence="2 6">Belongs to the class-I pyridoxal-phosphate-dependent aminotransferase family.</text>
</comment>
<sequence length="404" mass="43624">MGILSERVQQVKPSATLAITAKAKALKAAGKDVIGLGSGEPDFDTPEHIKEAAIKSLRDGFTKYTPVPGVPALREAVAAKYLNECKLEYAVDETIITVGGKQAFYNLAQATINPGDEVIIPSPYWVSYPDMTILAGGKPVLVDCGEENGFRITPDQLDAAITPKTKYLVLCSPSNPTGSAYPDWELKDLAEVLRKHPHVWVISDDIYEKIVYDGFKFHNILTVAPDLKDRTVILNGVAKAYSMTGWRIGYAVGPADVIKGMSKIQGQSTSNATSFAQMGALAALTGDQGVIKPMLEAFVERRDYVVKRLNAMPGVSCRKPEGAFYAYPSVKGFIGKPVPGDEEKIITDSLVLADYLLEAVGVAIVPGVAFGLDPFFRLSYATSMEDLVGAMDRLEKVAQQLAES</sequence>
<dbReference type="GO" id="GO:0006520">
    <property type="term" value="P:amino acid metabolic process"/>
    <property type="evidence" value="ECO:0007669"/>
    <property type="project" value="InterPro"/>
</dbReference>
<dbReference type="SUPFAM" id="SSF53383">
    <property type="entry name" value="PLP-dependent transferases"/>
    <property type="match status" value="1"/>
</dbReference>
<feature type="domain" description="Aminotransferase class I/classII large" evidence="7">
    <location>
        <begin position="31"/>
        <end position="393"/>
    </location>
</feature>
<dbReference type="PROSITE" id="PS00105">
    <property type="entry name" value="AA_TRANSFER_CLASS_1"/>
    <property type="match status" value="1"/>
</dbReference>
<dbReference type="AlphaFoldDB" id="A0A1Y2K1L6"/>
<keyword evidence="4 6" id="KW-0808">Transferase</keyword>
<evidence type="ECO:0000256" key="5">
    <source>
        <dbReference type="ARBA" id="ARBA00022898"/>
    </source>
</evidence>
<gene>
    <name evidence="8" type="ORF">MAIT1_01923</name>
</gene>
<comment type="cofactor">
    <cofactor evidence="1 6">
        <name>pyridoxal 5'-phosphate</name>
        <dbReference type="ChEBI" id="CHEBI:597326"/>
    </cofactor>
</comment>
<dbReference type="PANTHER" id="PTHR46383:SF1">
    <property type="entry name" value="ASPARTATE AMINOTRANSFERASE"/>
    <property type="match status" value="1"/>
</dbReference>
<accession>A0A1Y2K1L6</accession>
<dbReference type="CDD" id="cd00609">
    <property type="entry name" value="AAT_like"/>
    <property type="match status" value="1"/>
</dbReference>
<dbReference type="OrthoDB" id="9763453at2"/>
<name>A0A1Y2K1L6_9PROT</name>
<dbReference type="InterPro" id="IPR015421">
    <property type="entry name" value="PyrdxlP-dep_Trfase_major"/>
</dbReference>
<keyword evidence="3 6" id="KW-0032">Aminotransferase</keyword>
<dbReference type="RefSeq" id="WP_085444380.1">
    <property type="nucleotide sequence ID" value="NZ_LVJN01000020.1"/>
</dbReference>
<evidence type="ECO:0000256" key="3">
    <source>
        <dbReference type="ARBA" id="ARBA00022576"/>
    </source>
</evidence>
<proteinExistence type="inferred from homology"/>
<dbReference type="GO" id="GO:0004069">
    <property type="term" value="F:L-aspartate:2-oxoglutarate aminotransferase activity"/>
    <property type="evidence" value="ECO:0007669"/>
    <property type="project" value="UniProtKB-EC"/>
</dbReference>
<dbReference type="InterPro" id="IPR015422">
    <property type="entry name" value="PyrdxlP-dep_Trfase_small"/>
</dbReference>
<comment type="caution">
    <text evidence="8">The sequence shown here is derived from an EMBL/GenBank/DDBJ whole genome shotgun (WGS) entry which is preliminary data.</text>
</comment>
<dbReference type="PANTHER" id="PTHR46383">
    <property type="entry name" value="ASPARTATE AMINOTRANSFERASE"/>
    <property type="match status" value="1"/>
</dbReference>
<dbReference type="FunFam" id="3.40.640.10:FF:000033">
    <property type="entry name" value="Aspartate aminotransferase"/>
    <property type="match status" value="1"/>
</dbReference>
<keyword evidence="9" id="KW-1185">Reference proteome</keyword>
<reference evidence="8 9" key="1">
    <citation type="journal article" date="2016" name="BMC Genomics">
        <title>Combined genomic and structural analyses of a cultured magnetotactic bacterium reveals its niche adaptation to a dynamic environment.</title>
        <authorList>
            <person name="Araujo A.C."/>
            <person name="Morillo V."/>
            <person name="Cypriano J."/>
            <person name="Teixeira L.C."/>
            <person name="Leao P."/>
            <person name="Lyra S."/>
            <person name="Almeida L.G."/>
            <person name="Bazylinski D.A."/>
            <person name="Vasconcellos A.T."/>
            <person name="Abreu F."/>
            <person name="Lins U."/>
        </authorList>
    </citation>
    <scope>NUCLEOTIDE SEQUENCE [LARGE SCALE GENOMIC DNA]</scope>
    <source>
        <strain evidence="8 9">IT-1</strain>
    </source>
</reference>
<dbReference type="InterPro" id="IPR004839">
    <property type="entry name" value="Aminotransferase_I/II_large"/>
</dbReference>
<evidence type="ECO:0000313" key="8">
    <source>
        <dbReference type="EMBL" id="OSM01872.1"/>
    </source>
</evidence>
<evidence type="ECO:0000313" key="9">
    <source>
        <dbReference type="Proteomes" id="UP000194003"/>
    </source>
</evidence>